<accession>A0A261EQB4</accession>
<evidence type="ECO:0000313" key="2">
    <source>
        <dbReference type="EMBL" id="OZG48876.1"/>
    </source>
</evidence>
<organism evidence="2 3">
    <name type="scientific">Pseudoscardovia suis</name>
    <dbReference type="NCBI Taxonomy" id="987063"/>
    <lineage>
        <taxon>Bacteria</taxon>
        <taxon>Bacillati</taxon>
        <taxon>Actinomycetota</taxon>
        <taxon>Actinomycetes</taxon>
        <taxon>Bifidobacteriales</taxon>
        <taxon>Bifidobacteriaceae</taxon>
        <taxon>Pseudoscardovia</taxon>
    </lineage>
</organism>
<evidence type="ECO:0000313" key="3">
    <source>
        <dbReference type="Proteomes" id="UP000216454"/>
    </source>
</evidence>
<dbReference type="RefSeq" id="WP_157847259.1">
    <property type="nucleotide sequence ID" value="NZ_MWWQ01000019.1"/>
</dbReference>
<dbReference type="OrthoDB" id="9812611at2"/>
<dbReference type="PANTHER" id="PTHR36180">
    <property type="entry name" value="DNA-BINDING PROTEIN-RELATED-RELATED"/>
    <property type="match status" value="1"/>
</dbReference>
<dbReference type="EMBL" id="MWWQ01000019">
    <property type="protein sequence ID" value="OZG48876.1"/>
    <property type="molecule type" value="Genomic_DNA"/>
</dbReference>
<dbReference type="AlphaFoldDB" id="A0A261EQB4"/>
<reference evidence="2 3" key="1">
    <citation type="journal article" date="2017" name="BMC Genomics">
        <title>Comparative genomic and phylogenomic analyses of the Bifidobacteriaceae family.</title>
        <authorList>
            <person name="Lugli G.A."/>
            <person name="Milani C."/>
            <person name="Turroni F."/>
            <person name="Duranti S."/>
            <person name="Mancabelli L."/>
            <person name="Mangifesta M."/>
            <person name="Ferrario C."/>
            <person name="Modesto M."/>
            <person name="Mattarelli P."/>
            <person name="Jiri K."/>
            <person name="van Sinderen D."/>
            <person name="Ventura M."/>
        </authorList>
    </citation>
    <scope>NUCLEOTIDE SEQUENCE [LARGE SCALE GENOMIC DNA]</scope>
    <source>
        <strain evidence="2 3">DSM 24744</strain>
    </source>
</reference>
<dbReference type="Pfam" id="PF03374">
    <property type="entry name" value="ANT"/>
    <property type="match status" value="1"/>
</dbReference>
<dbReference type="Proteomes" id="UP000216454">
    <property type="component" value="Unassembled WGS sequence"/>
</dbReference>
<comment type="caution">
    <text evidence="2">The sequence shown here is derived from an EMBL/GenBank/DDBJ whole genome shotgun (WGS) entry which is preliminary data.</text>
</comment>
<dbReference type="GO" id="GO:0003677">
    <property type="term" value="F:DNA binding"/>
    <property type="evidence" value="ECO:0007669"/>
    <property type="project" value="InterPro"/>
</dbReference>
<feature type="domain" description="Bro-N" evidence="1">
    <location>
        <begin position="32"/>
        <end position="129"/>
    </location>
</feature>
<dbReference type="InterPro" id="IPR005039">
    <property type="entry name" value="Ant_C"/>
</dbReference>
<dbReference type="InterPro" id="IPR003497">
    <property type="entry name" value="BRO_N_domain"/>
</dbReference>
<name>A0A261EQB4_9BIFI</name>
<dbReference type="PANTHER" id="PTHR36180:SF2">
    <property type="entry name" value="BRO FAMILY PROTEIN"/>
    <property type="match status" value="1"/>
</dbReference>
<dbReference type="Pfam" id="PF02498">
    <property type="entry name" value="Bro-N"/>
    <property type="match status" value="1"/>
</dbReference>
<proteinExistence type="predicted"/>
<dbReference type="SMART" id="SM01040">
    <property type="entry name" value="Bro-N"/>
    <property type="match status" value="1"/>
</dbReference>
<evidence type="ECO:0000259" key="1">
    <source>
        <dbReference type="PROSITE" id="PS51750"/>
    </source>
</evidence>
<gene>
    <name evidence="2" type="ORF">PSSU_1700</name>
</gene>
<sequence>MAIQQNTGHEHTLATVGASDSVFTFKGDDGKPMPVRVVTDEDGEPWFVAKDVCAILGYSNPRKAVIDHVDDEDKTDGVTIRDSIGRQQNPIVINESGLYGLVLSSKLPKAHDFKHWVTSDVLPSIRKTGMYATPQTMDTMLNDPDAFLRLVQDWHDAKTQAAQQAKQLQAQAPKVEAYDDWLDGQDTMLIREAAKTISHTGHRYKESQIRQLLVEWGWAYKSASGFWQPTAYASIEHEWLVLVPCKSHGVKKDGMRFDFPPVMRLTRRGFDRLRARLRDIDSQADDDGVGYGLPDGDNLIMTRHGVKHLTLKLLEE</sequence>
<keyword evidence="3" id="KW-1185">Reference proteome</keyword>
<dbReference type="PROSITE" id="PS51750">
    <property type="entry name" value="BRO_N"/>
    <property type="match status" value="1"/>
</dbReference>
<protein>
    <submittedName>
        <fullName evidence="2">Phage antirepressor</fullName>
    </submittedName>
</protein>